<organism evidence="10 11">
    <name type="scientific">Qingshengfaniella alkalisoli</name>
    <dbReference type="NCBI Taxonomy" id="2599296"/>
    <lineage>
        <taxon>Bacteria</taxon>
        <taxon>Pseudomonadati</taxon>
        <taxon>Pseudomonadota</taxon>
        <taxon>Alphaproteobacteria</taxon>
        <taxon>Rhodobacterales</taxon>
        <taxon>Paracoccaceae</taxon>
        <taxon>Qingshengfaniella</taxon>
    </lineage>
</organism>
<dbReference type="GO" id="GO:0005737">
    <property type="term" value="C:cytoplasm"/>
    <property type="evidence" value="ECO:0007669"/>
    <property type="project" value="UniProtKB-SubCell"/>
</dbReference>
<protein>
    <recommendedName>
        <fullName evidence="8">Phosphate-specific transport system accessory protein PhoU</fullName>
    </recommendedName>
</protein>
<dbReference type="KEGG" id="lit:FPZ52_17520"/>
<dbReference type="FunFam" id="1.20.58.220:FF:000004">
    <property type="entry name" value="Phosphate-specific transport system accessory protein PhoU"/>
    <property type="match status" value="1"/>
</dbReference>
<keyword evidence="10" id="KW-0614">Plasmid</keyword>
<keyword evidence="11" id="KW-1185">Reference proteome</keyword>
<evidence type="ECO:0000256" key="4">
    <source>
        <dbReference type="ARBA" id="ARBA00022448"/>
    </source>
</evidence>
<comment type="subcellular location">
    <subcellularLocation>
        <location evidence="1 8">Cytoplasm</location>
    </subcellularLocation>
</comment>
<evidence type="ECO:0000256" key="1">
    <source>
        <dbReference type="ARBA" id="ARBA00004496"/>
    </source>
</evidence>
<evidence type="ECO:0000256" key="3">
    <source>
        <dbReference type="ARBA" id="ARBA00011738"/>
    </source>
</evidence>
<dbReference type="InterPro" id="IPR026022">
    <property type="entry name" value="PhoU_dom"/>
</dbReference>
<comment type="subunit">
    <text evidence="3 8">Homodimer.</text>
</comment>
<dbReference type="GO" id="GO:0006817">
    <property type="term" value="P:phosphate ion transport"/>
    <property type="evidence" value="ECO:0007669"/>
    <property type="project" value="UniProtKB-KW"/>
</dbReference>
<evidence type="ECO:0000313" key="10">
    <source>
        <dbReference type="EMBL" id="QDY71477.1"/>
    </source>
</evidence>
<proteinExistence type="inferred from homology"/>
<evidence type="ECO:0000256" key="5">
    <source>
        <dbReference type="ARBA" id="ARBA00022490"/>
    </source>
</evidence>
<dbReference type="InterPro" id="IPR038078">
    <property type="entry name" value="PhoU-like_sf"/>
</dbReference>
<name>A0A5B8JB17_9RHOB</name>
<dbReference type="AlphaFoldDB" id="A0A5B8JB17"/>
<keyword evidence="5 8" id="KW-0963">Cytoplasm</keyword>
<evidence type="ECO:0000256" key="7">
    <source>
        <dbReference type="ARBA" id="ARBA00056181"/>
    </source>
</evidence>
<dbReference type="InterPro" id="IPR028366">
    <property type="entry name" value="PhoU"/>
</dbReference>
<keyword evidence="4 8" id="KW-0813">Transport</keyword>
<sequence length="235" mass="26008">MSEQHIMSAFDRDLQTIQGLMVKMGAMVEEAIRTSVTALETSDLELAEKTRLGDKAIDALEEEIKHETARVIALRAPTAIDLRTILSVMTIGAQLERCGDLAKNIAKRTPLIAESTEIAGAFAMLRNFSGFIEKMVSDALDAYIQRDVAAAEAIIRRDEEADETYNTIFRSLLTHMMEDQSTITACMHLHFIAKNLERIGDHATGIAEQTIYRVSGELPDEDRPKVDVTDTAPKG</sequence>
<feature type="domain" description="PhoU" evidence="9">
    <location>
        <begin position="22"/>
        <end position="109"/>
    </location>
</feature>
<evidence type="ECO:0000256" key="8">
    <source>
        <dbReference type="PIRNR" id="PIRNR003107"/>
    </source>
</evidence>
<dbReference type="Pfam" id="PF01895">
    <property type="entry name" value="PhoU"/>
    <property type="match status" value="2"/>
</dbReference>
<accession>A0A5B8JB17</accession>
<feature type="domain" description="PhoU" evidence="9">
    <location>
        <begin position="127"/>
        <end position="209"/>
    </location>
</feature>
<gene>
    <name evidence="10" type="primary">phoU</name>
    <name evidence="10" type="ORF">FPZ52_17520</name>
</gene>
<dbReference type="RefSeq" id="WP_146366891.1">
    <property type="nucleotide sequence ID" value="NZ_CP042265.1"/>
</dbReference>
<dbReference type="Proteomes" id="UP000318483">
    <property type="component" value="Plasmid unnamed4"/>
</dbReference>
<evidence type="ECO:0000313" key="11">
    <source>
        <dbReference type="Proteomes" id="UP000318483"/>
    </source>
</evidence>
<dbReference type="PANTHER" id="PTHR42930:SF3">
    <property type="entry name" value="PHOSPHATE-SPECIFIC TRANSPORT SYSTEM ACCESSORY PROTEIN PHOU"/>
    <property type="match status" value="1"/>
</dbReference>
<evidence type="ECO:0000259" key="9">
    <source>
        <dbReference type="Pfam" id="PF01895"/>
    </source>
</evidence>
<dbReference type="PANTHER" id="PTHR42930">
    <property type="entry name" value="PHOSPHATE-SPECIFIC TRANSPORT SYSTEM ACCESSORY PROTEIN PHOU"/>
    <property type="match status" value="1"/>
</dbReference>
<geneLocation type="plasmid" evidence="10 11">
    <name>unnamed4</name>
</geneLocation>
<reference evidence="10 11" key="1">
    <citation type="submission" date="2019-07" db="EMBL/GenBank/DDBJ databases">
        <title>Litoreibacter alkalisoli sp. nov., isolated from saline-alkaline soil.</title>
        <authorList>
            <person name="Wang S."/>
            <person name="Xu L."/>
            <person name="Xing Y.-T."/>
            <person name="Sun J.-Q."/>
        </authorList>
    </citation>
    <scope>NUCLEOTIDE SEQUENCE [LARGE SCALE GENOMIC DNA]</scope>
    <source>
        <strain evidence="10 11">LN3S51</strain>
        <plasmid evidence="10 11">unnamed4</plasmid>
    </source>
</reference>
<dbReference type="GO" id="GO:0045936">
    <property type="term" value="P:negative regulation of phosphate metabolic process"/>
    <property type="evidence" value="ECO:0007669"/>
    <property type="project" value="InterPro"/>
</dbReference>
<keyword evidence="6 8" id="KW-0592">Phosphate transport</keyword>
<dbReference type="EMBL" id="CP042265">
    <property type="protein sequence ID" value="QDY71477.1"/>
    <property type="molecule type" value="Genomic_DNA"/>
</dbReference>
<dbReference type="NCBIfam" id="TIGR02135">
    <property type="entry name" value="phoU_full"/>
    <property type="match status" value="1"/>
</dbReference>
<dbReference type="Gene3D" id="1.20.58.220">
    <property type="entry name" value="Phosphate transport system protein phou homolog 2, domain 2"/>
    <property type="match status" value="2"/>
</dbReference>
<comment type="similarity">
    <text evidence="2 8">Belongs to the PhoU family.</text>
</comment>
<dbReference type="PIRSF" id="PIRSF003107">
    <property type="entry name" value="PhoU"/>
    <property type="match status" value="1"/>
</dbReference>
<dbReference type="GO" id="GO:0030643">
    <property type="term" value="P:intracellular phosphate ion homeostasis"/>
    <property type="evidence" value="ECO:0007669"/>
    <property type="project" value="InterPro"/>
</dbReference>
<comment type="function">
    <text evidence="7 8">Plays a role in the regulation of phosphate uptake.</text>
</comment>
<dbReference type="SUPFAM" id="SSF109755">
    <property type="entry name" value="PhoU-like"/>
    <property type="match status" value="1"/>
</dbReference>
<evidence type="ECO:0000256" key="6">
    <source>
        <dbReference type="ARBA" id="ARBA00022592"/>
    </source>
</evidence>
<evidence type="ECO:0000256" key="2">
    <source>
        <dbReference type="ARBA" id="ARBA00008107"/>
    </source>
</evidence>
<dbReference type="OrthoDB" id="9814256at2"/>